<comment type="caution">
    <text evidence="2">The sequence shown here is derived from an EMBL/GenBank/DDBJ whole genome shotgun (WGS) entry which is preliminary data.</text>
</comment>
<organism evidence="2 3">
    <name type="scientific">Azospirillum oleiclasticum</name>
    <dbReference type="NCBI Taxonomy" id="2735135"/>
    <lineage>
        <taxon>Bacteria</taxon>
        <taxon>Pseudomonadati</taxon>
        <taxon>Pseudomonadota</taxon>
        <taxon>Alphaproteobacteria</taxon>
        <taxon>Rhodospirillales</taxon>
        <taxon>Azospirillaceae</taxon>
        <taxon>Azospirillum</taxon>
    </lineage>
</organism>
<protein>
    <submittedName>
        <fullName evidence="2">Uncharacterized protein</fullName>
    </submittedName>
</protein>
<proteinExistence type="predicted"/>
<gene>
    <name evidence="2" type="ORF">HND93_12530</name>
</gene>
<keyword evidence="1" id="KW-0175">Coiled coil</keyword>
<keyword evidence="3" id="KW-1185">Reference proteome</keyword>
<dbReference type="RefSeq" id="WP_180282315.1">
    <property type="nucleotide sequence ID" value="NZ_JABFDB010000008.1"/>
</dbReference>
<name>A0ABX2TCU3_9PROT</name>
<dbReference type="EMBL" id="JABFDB010000008">
    <property type="protein sequence ID" value="NYZ20540.1"/>
    <property type="molecule type" value="Genomic_DNA"/>
</dbReference>
<reference evidence="2 3" key="1">
    <citation type="submission" date="2020-05" db="EMBL/GenBank/DDBJ databases">
        <title>Azospirillum oleiclasticum sp. nov, a nitrogen-fixing and heavy crude oil-emulsifying bacterium isolated from the crude oil of Yumen Oilfield.</title>
        <authorList>
            <person name="Wu D."/>
            <person name="Cai M."/>
            <person name="Zhang X."/>
        </authorList>
    </citation>
    <scope>NUCLEOTIDE SEQUENCE [LARGE SCALE GENOMIC DNA]</scope>
    <source>
        <strain evidence="2 3">ROY-1-1-2</strain>
    </source>
</reference>
<feature type="coiled-coil region" evidence="1">
    <location>
        <begin position="92"/>
        <end position="119"/>
    </location>
</feature>
<evidence type="ECO:0000256" key="1">
    <source>
        <dbReference type="SAM" id="Coils"/>
    </source>
</evidence>
<evidence type="ECO:0000313" key="2">
    <source>
        <dbReference type="EMBL" id="NYZ20540.1"/>
    </source>
</evidence>
<accession>A0ABX2TCU3</accession>
<evidence type="ECO:0000313" key="3">
    <source>
        <dbReference type="Proteomes" id="UP000584642"/>
    </source>
</evidence>
<dbReference type="Proteomes" id="UP000584642">
    <property type="component" value="Unassembled WGS sequence"/>
</dbReference>
<sequence length="155" mass="17991">MKRSDGKPSRPLTPQHVALVVARIRDWPDMKRITWPDVVDLAAIGTGAARYEWGRVALARNKPIAEAYKAKRATYDEYKDTGKLPKVKAPEFEILERRIAALEAEIKERKEQLNNYDDRFARYIYNAQNHGISQEILEAPLLPVDRYQTDKRKKK</sequence>